<dbReference type="Pfam" id="PF02949">
    <property type="entry name" value="7tm_6"/>
    <property type="match status" value="1"/>
</dbReference>
<evidence type="ECO:0000256" key="5">
    <source>
        <dbReference type="ARBA" id="ARBA00022989"/>
    </source>
</evidence>
<comment type="subcellular location">
    <subcellularLocation>
        <location evidence="9">Cell membrane</location>
        <topology evidence="9">Multi-pass membrane protein</topology>
    </subcellularLocation>
    <subcellularLocation>
        <location evidence="1">Membrane</location>
        <topology evidence="1">Multi-pass membrane protein</topology>
    </subcellularLocation>
</comment>
<comment type="caution">
    <text evidence="9">Lacks conserved residue(s) required for the propagation of feature annotation.</text>
</comment>
<evidence type="ECO:0000256" key="4">
    <source>
        <dbReference type="ARBA" id="ARBA00022725"/>
    </source>
</evidence>
<keyword evidence="3 9" id="KW-0812">Transmembrane</keyword>
<dbReference type="GO" id="GO:0005886">
    <property type="term" value="C:plasma membrane"/>
    <property type="evidence" value="ECO:0007669"/>
    <property type="project" value="UniProtKB-SubCell"/>
</dbReference>
<evidence type="ECO:0000256" key="7">
    <source>
        <dbReference type="ARBA" id="ARBA00023170"/>
    </source>
</evidence>
<evidence type="ECO:0000313" key="10">
    <source>
        <dbReference type="EMBL" id="APZ81446.1"/>
    </source>
</evidence>
<reference evidence="10" key="1">
    <citation type="submission" date="2016-01" db="EMBL/GenBank/DDBJ databases">
        <title>Candidate chemosensory genes identified in Adelphocoris lineolatus (Goeze) (Hemiptera: Miridae) by antennal transcriptome analysis.</title>
        <authorList>
            <person name="Xiao Y."/>
        </authorList>
    </citation>
    <scope>NUCLEOTIDE SEQUENCE</scope>
</reference>
<name>A0A2I4PHJ7_ADELI</name>
<keyword evidence="2 9" id="KW-0716">Sensory transduction</keyword>
<keyword evidence="6 9" id="KW-0472">Membrane</keyword>
<feature type="transmembrane region" description="Helical" evidence="9">
    <location>
        <begin position="176"/>
        <end position="200"/>
    </location>
</feature>
<dbReference type="GO" id="GO:0005549">
    <property type="term" value="F:odorant binding"/>
    <property type="evidence" value="ECO:0007669"/>
    <property type="project" value="InterPro"/>
</dbReference>
<dbReference type="PANTHER" id="PTHR21137:SF42">
    <property type="entry name" value="ODORANT RECEPTOR 83A"/>
    <property type="match status" value="1"/>
</dbReference>
<dbReference type="EMBL" id="KU523624">
    <property type="protein sequence ID" value="APZ81446.1"/>
    <property type="molecule type" value="mRNA"/>
</dbReference>
<evidence type="ECO:0000256" key="9">
    <source>
        <dbReference type="RuleBase" id="RU351113"/>
    </source>
</evidence>
<evidence type="ECO:0000256" key="8">
    <source>
        <dbReference type="ARBA" id="ARBA00023224"/>
    </source>
</evidence>
<sequence length="412" mass="47453">MTDIKNNSRAYYGIDVLYFKFIGFWQLLTEGVWANKITIFSIVYGLLFSAYVIMQFSIMFVQEYDFSIFTEKLSVNLTCLESVIKMLFYCLKRTSLLELLAIFRLDLLLSSKHSPSITDKILTSNISTVNGATKSFVIMIFTTVGIWNCMPLFKRYSSDESTMLQIMPSWYPIDVSYAPVNIIVYIFEFFVMIYCAALLYNVNCTFSALALTASAQFELLSVNMANIESNAENTIDKESIVDMNDEIKKDIMNILLRECLIDHQTLLRLLKQMEDVFNPIFLFQMLTSTFTICLVLFQLNFHLASGNDLPIVVTFKFIMYLVFGSMELLVYSWGGQMIYNKSEEIYWSLQKCGWHKGSHEFQTNVMIAMIRSQYPITLTAGKFYAVNLASFAQVIKASYSYFTFLHGSISEK</sequence>
<protein>
    <recommendedName>
        <fullName evidence="9">Odorant receptor</fullName>
    </recommendedName>
</protein>
<feature type="transmembrane region" description="Helical" evidence="9">
    <location>
        <begin position="309"/>
        <end position="331"/>
    </location>
</feature>
<feature type="transmembrane region" description="Helical" evidence="9">
    <location>
        <begin position="136"/>
        <end position="156"/>
    </location>
</feature>
<feature type="transmembrane region" description="Helical" evidence="9">
    <location>
        <begin position="34"/>
        <end position="54"/>
    </location>
</feature>
<dbReference type="GO" id="GO:0007165">
    <property type="term" value="P:signal transduction"/>
    <property type="evidence" value="ECO:0007669"/>
    <property type="project" value="UniProtKB-KW"/>
</dbReference>
<dbReference type="AlphaFoldDB" id="A0A2I4PHJ7"/>
<keyword evidence="8 9" id="KW-0807">Transducer</keyword>
<dbReference type="InterPro" id="IPR004117">
    <property type="entry name" value="7tm6_olfct_rcpt"/>
</dbReference>
<keyword evidence="4 9" id="KW-0552">Olfaction</keyword>
<organism evidence="10">
    <name type="scientific">Adelphocoris lineolatus</name>
    <name type="common">Alfalfa plant bug</name>
    <dbReference type="NCBI Taxonomy" id="236346"/>
    <lineage>
        <taxon>Eukaryota</taxon>
        <taxon>Metazoa</taxon>
        <taxon>Ecdysozoa</taxon>
        <taxon>Arthropoda</taxon>
        <taxon>Hexapoda</taxon>
        <taxon>Insecta</taxon>
        <taxon>Pterygota</taxon>
        <taxon>Neoptera</taxon>
        <taxon>Paraneoptera</taxon>
        <taxon>Hemiptera</taxon>
        <taxon>Heteroptera</taxon>
        <taxon>Panheteroptera</taxon>
        <taxon>Cimicomorpha</taxon>
        <taxon>Miridae</taxon>
        <taxon>Mirini</taxon>
        <taxon>Adelphocoris</taxon>
    </lineage>
</organism>
<evidence type="ECO:0000256" key="2">
    <source>
        <dbReference type="ARBA" id="ARBA00022606"/>
    </source>
</evidence>
<feature type="transmembrane region" description="Helical" evidence="9">
    <location>
        <begin position="12"/>
        <end position="28"/>
    </location>
</feature>
<dbReference type="PANTHER" id="PTHR21137">
    <property type="entry name" value="ODORANT RECEPTOR"/>
    <property type="match status" value="1"/>
</dbReference>
<evidence type="ECO:0000256" key="1">
    <source>
        <dbReference type="ARBA" id="ARBA00004141"/>
    </source>
</evidence>
<dbReference type="GO" id="GO:0004984">
    <property type="term" value="F:olfactory receptor activity"/>
    <property type="evidence" value="ECO:0007669"/>
    <property type="project" value="InterPro"/>
</dbReference>
<keyword evidence="5 9" id="KW-1133">Transmembrane helix</keyword>
<evidence type="ECO:0000256" key="3">
    <source>
        <dbReference type="ARBA" id="ARBA00022692"/>
    </source>
</evidence>
<keyword evidence="7 9" id="KW-0675">Receptor</keyword>
<comment type="similarity">
    <text evidence="9">Belongs to the insect chemoreceptor superfamily. Heteromeric odorant receptor channel (TC 1.A.69) family.</text>
</comment>
<evidence type="ECO:0000256" key="6">
    <source>
        <dbReference type="ARBA" id="ARBA00023136"/>
    </source>
</evidence>
<proteinExistence type="evidence at transcript level"/>
<accession>A0A2I4PHJ7</accession>
<feature type="transmembrane region" description="Helical" evidence="9">
    <location>
        <begin position="276"/>
        <end position="297"/>
    </location>
</feature>